<dbReference type="InterPro" id="IPR016047">
    <property type="entry name" value="M23ase_b-sheet_dom"/>
</dbReference>
<evidence type="ECO:0000313" key="2">
    <source>
        <dbReference type="EMBL" id="KKL49352.1"/>
    </source>
</evidence>
<dbReference type="CDD" id="cd12797">
    <property type="entry name" value="M23_peptidase"/>
    <property type="match status" value="1"/>
</dbReference>
<accession>A0A0F9FE18</accession>
<dbReference type="Pfam" id="PF01551">
    <property type="entry name" value="Peptidase_M23"/>
    <property type="match status" value="1"/>
</dbReference>
<proteinExistence type="predicted"/>
<dbReference type="Gene3D" id="2.70.70.10">
    <property type="entry name" value="Glucose Permease (Domain IIA)"/>
    <property type="match status" value="1"/>
</dbReference>
<dbReference type="InterPro" id="IPR011055">
    <property type="entry name" value="Dup_hybrid_motif"/>
</dbReference>
<reference evidence="2" key="1">
    <citation type="journal article" date="2015" name="Nature">
        <title>Complex archaea that bridge the gap between prokaryotes and eukaryotes.</title>
        <authorList>
            <person name="Spang A."/>
            <person name="Saw J.H."/>
            <person name="Jorgensen S.L."/>
            <person name="Zaremba-Niedzwiedzka K."/>
            <person name="Martijn J."/>
            <person name="Lind A.E."/>
            <person name="van Eijk R."/>
            <person name="Schleper C."/>
            <person name="Guy L."/>
            <person name="Ettema T.J."/>
        </authorList>
    </citation>
    <scope>NUCLEOTIDE SEQUENCE</scope>
</reference>
<dbReference type="PANTHER" id="PTHR21666">
    <property type="entry name" value="PEPTIDASE-RELATED"/>
    <property type="match status" value="1"/>
</dbReference>
<dbReference type="PANTHER" id="PTHR21666:SF270">
    <property type="entry name" value="MUREIN HYDROLASE ACTIVATOR ENVC"/>
    <property type="match status" value="1"/>
</dbReference>
<sequence>KAKAEEIVSFNGLSSEADILIGDILIIPNGKMPVTTQYARTWVPLSRSYFMCPISSPCRITQGLHWYNAIDFSHGKCGESIYAAAGGQVLRVNLTRSTSRWAFAGAGNHITILHPNGVVTMYGHIATSLVSPGDTVYQGQTIALVGGMPGTAGAGMSTGCHVHFSVRGSSNPFRF</sequence>
<comment type="caution">
    <text evidence="2">The sequence shown here is derived from an EMBL/GenBank/DDBJ whole genome shotgun (WGS) entry which is preliminary data.</text>
</comment>
<dbReference type="GO" id="GO:0004222">
    <property type="term" value="F:metalloendopeptidase activity"/>
    <property type="evidence" value="ECO:0007669"/>
    <property type="project" value="TreeGrafter"/>
</dbReference>
<name>A0A0F9FE18_9ZZZZ</name>
<dbReference type="AlphaFoldDB" id="A0A0F9FE18"/>
<evidence type="ECO:0000259" key="1">
    <source>
        <dbReference type="Pfam" id="PF01551"/>
    </source>
</evidence>
<protein>
    <recommendedName>
        <fullName evidence="1">M23ase beta-sheet core domain-containing protein</fullName>
    </recommendedName>
</protein>
<feature type="non-terminal residue" evidence="2">
    <location>
        <position position="1"/>
    </location>
</feature>
<dbReference type="InterPro" id="IPR050570">
    <property type="entry name" value="Cell_wall_metabolism_enzyme"/>
</dbReference>
<gene>
    <name evidence="2" type="ORF">LCGC14_2316350</name>
</gene>
<feature type="domain" description="M23ase beta-sheet core" evidence="1">
    <location>
        <begin position="68"/>
        <end position="172"/>
    </location>
</feature>
<organism evidence="2">
    <name type="scientific">marine sediment metagenome</name>
    <dbReference type="NCBI Taxonomy" id="412755"/>
    <lineage>
        <taxon>unclassified sequences</taxon>
        <taxon>metagenomes</taxon>
        <taxon>ecological metagenomes</taxon>
    </lineage>
</organism>
<dbReference type="SUPFAM" id="SSF51261">
    <property type="entry name" value="Duplicated hybrid motif"/>
    <property type="match status" value="1"/>
</dbReference>
<dbReference type="EMBL" id="LAZR01032985">
    <property type="protein sequence ID" value="KKL49352.1"/>
    <property type="molecule type" value="Genomic_DNA"/>
</dbReference>